<evidence type="ECO:0000256" key="5">
    <source>
        <dbReference type="SAM" id="MobiDB-lite"/>
    </source>
</evidence>
<dbReference type="Pfam" id="PF01428">
    <property type="entry name" value="zf-AN1"/>
    <property type="match status" value="1"/>
</dbReference>
<evidence type="ECO:0000256" key="4">
    <source>
        <dbReference type="PROSITE-ProRule" id="PRU00449"/>
    </source>
</evidence>
<dbReference type="Proteomes" id="UP000095038">
    <property type="component" value="Unassembled WGS sequence"/>
</dbReference>
<dbReference type="InterPro" id="IPR000058">
    <property type="entry name" value="Znf_AN1"/>
</dbReference>
<evidence type="ECO:0000313" key="8">
    <source>
        <dbReference type="Proteomes" id="UP000095038"/>
    </source>
</evidence>
<feature type="region of interest" description="Disordered" evidence="5">
    <location>
        <begin position="116"/>
        <end position="143"/>
    </location>
</feature>
<evidence type="ECO:0000256" key="2">
    <source>
        <dbReference type="ARBA" id="ARBA00022771"/>
    </source>
</evidence>
<dbReference type="SUPFAM" id="SSF118310">
    <property type="entry name" value="AN1-like Zinc finger"/>
    <property type="match status" value="1"/>
</dbReference>
<feature type="compositionally biased region" description="Polar residues" evidence="5">
    <location>
        <begin position="116"/>
        <end position="130"/>
    </location>
</feature>
<dbReference type="PANTHER" id="PTHR14677">
    <property type="entry name" value="ARSENITE INDUCUBLE RNA ASSOCIATED PROTEIN AIP-1-RELATED"/>
    <property type="match status" value="1"/>
</dbReference>
<feature type="region of interest" description="Disordered" evidence="5">
    <location>
        <begin position="1"/>
        <end position="21"/>
    </location>
</feature>
<sequence>MSRDNLHSSSSFTSPTKFATSPSPDGLMDIGKHCEFCGQLDFLPFTCSKCKLVLCSNHRSISDHYCKFGDKPSETKNDGSSKKMLMANKNNQQSVASLFPDRKKFNESFYEKNNQTQIKSDKVSSSTKLLNNNNQNNNQNKIKSNDKLFSVNAFNKIKFFLKVEKKLKKNNKKSFGNSFSFKNIKNPLSFNKNKSSSTASATYSTKSSAAAAAPKNTIAAKRLTSTQRIIELSKLKTNAKGDPKIPVSSRIYAWVVKIPDFNDNNDDTKNEKTIEEFFNKNMNKEILKPMYFSKTWPVGRVLDYIADELKIKNENNKINDKKFRLSIFRKIRDDEVPKNDDEIVYILPNGRVIKEIRDLDILYIVRGADI</sequence>
<keyword evidence="3" id="KW-0862">Zinc</keyword>
<dbReference type="FunCoup" id="A0A1D2VHD4">
    <property type="interactions" value="211"/>
</dbReference>
<evidence type="ECO:0000256" key="3">
    <source>
        <dbReference type="ARBA" id="ARBA00022833"/>
    </source>
</evidence>
<dbReference type="AlphaFoldDB" id="A0A1D2VHD4"/>
<dbReference type="InterPro" id="IPR057358">
    <property type="entry name" value="UBL_ZFAND1-like"/>
</dbReference>
<dbReference type="GO" id="GO:0005737">
    <property type="term" value="C:cytoplasm"/>
    <property type="evidence" value="ECO:0007669"/>
    <property type="project" value="TreeGrafter"/>
</dbReference>
<evidence type="ECO:0000259" key="6">
    <source>
        <dbReference type="PROSITE" id="PS51039"/>
    </source>
</evidence>
<proteinExistence type="predicted"/>
<name>A0A1D2VHD4_9ASCO</name>
<keyword evidence="1" id="KW-0479">Metal-binding</keyword>
<evidence type="ECO:0000256" key="1">
    <source>
        <dbReference type="ARBA" id="ARBA00022723"/>
    </source>
</evidence>
<feature type="domain" description="AN1-type" evidence="6">
    <location>
        <begin position="28"/>
        <end position="74"/>
    </location>
</feature>
<feature type="compositionally biased region" description="Polar residues" evidence="5">
    <location>
        <begin position="7"/>
        <end position="21"/>
    </location>
</feature>
<dbReference type="RefSeq" id="XP_020047371.1">
    <property type="nucleotide sequence ID" value="XM_020193220.1"/>
</dbReference>
<accession>A0A1D2VHD4</accession>
<dbReference type="Gene3D" id="4.10.1110.10">
    <property type="entry name" value="AN1-like Zinc finger"/>
    <property type="match status" value="1"/>
</dbReference>
<reference evidence="8" key="1">
    <citation type="submission" date="2016-05" db="EMBL/GenBank/DDBJ databases">
        <title>Comparative genomics of biotechnologically important yeasts.</title>
        <authorList>
            <consortium name="DOE Joint Genome Institute"/>
            <person name="Riley R."/>
            <person name="Haridas S."/>
            <person name="Wolfe K.H."/>
            <person name="Lopes M.R."/>
            <person name="Hittinger C.T."/>
            <person name="Goker M."/>
            <person name="Salamov A."/>
            <person name="Wisecaver J."/>
            <person name="Long T.M."/>
            <person name="Aerts A.L."/>
            <person name="Barry K."/>
            <person name="Choi C."/>
            <person name="Clum A."/>
            <person name="Coughlan A.Y."/>
            <person name="Deshpande S."/>
            <person name="Douglass A.P."/>
            <person name="Hanson S.J."/>
            <person name="Klenk H.-P."/>
            <person name="Labutti K."/>
            <person name="Lapidus A."/>
            <person name="Lindquist E."/>
            <person name="Lipzen A."/>
            <person name="Meier-Kolthoff J.P."/>
            <person name="Ohm R.A."/>
            <person name="Otillar R.P."/>
            <person name="Pangilinan J."/>
            <person name="Peng Y."/>
            <person name="Rokas A."/>
            <person name="Rosa C.A."/>
            <person name="Scheuner C."/>
            <person name="Sibirny A.A."/>
            <person name="Slot J.C."/>
            <person name="Stielow J.B."/>
            <person name="Sun H."/>
            <person name="Kurtzman C.P."/>
            <person name="Blackwell M."/>
            <person name="Grigoriev I.V."/>
            <person name="Jeffries T.W."/>
        </authorList>
    </citation>
    <scope>NUCLEOTIDE SEQUENCE [LARGE SCALE GENOMIC DNA]</scope>
    <source>
        <strain evidence="8">DSM 1968</strain>
    </source>
</reference>
<dbReference type="GO" id="GO:0008270">
    <property type="term" value="F:zinc ion binding"/>
    <property type="evidence" value="ECO:0007669"/>
    <property type="project" value="UniProtKB-KW"/>
</dbReference>
<dbReference type="EMBL" id="KV454480">
    <property type="protein sequence ID" value="ODV61064.1"/>
    <property type="molecule type" value="Genomic_DNA"/>
</dbReference>
<dbReference type="STRING" id="1344418.A0A1D2VHD4"/>
<keyword evidence="8" id="KW-1185">Reference proteome</keyword>
<dbReference type="OrthoDB" id="431929at2759"/>
<dbReference type="GeneID" id="30966856"/>
<dbReference type="InParanoid" id="A0A1D2VHD4"/>
<keyword evidence="2 4" id="KW-0863">Zinc-finger</keyword>
<dbReference type="PANTHER" id="PTHR14677:SF40">
    <property type="entry name" value="CDC48-ASSOCIATED UBIQUITIN-LIKE_ZINC FINGER PROTEIN 1"/>
    <property type="match status" value="1"/>
</dbReference>
<gene>
    <name evidence="7" type="ORF">ASCRUDRAFT_75799</name>
</gene>
<protein>
    <recommendedName>
        <fullName evidence="6">AN1-type domain-containing protein</fullName>
    </recommendedName>
</protein>
<evidence type="ECO:0000313" key="7">
    <source>
        <dbReference type="EMBL" id="ODV61064.1"/>
    </source>
</evidence>
<dbReference type="InterPro" id="IPR035896">
    <property type="entry name" value="AN1-like_Znf"/>
</dbReference>
<feature type="compositionally biased region" description="Low complexity" evidence="5">
    <location>
        <begin position="131"/>
        <end position="140"/>
    </location>
</feature>
<organism evidence="7 8">
    <name type="scientific">Ascoidea rubescens DSM 1968</name>
    <dbReference type="NCBI Taxonomy" id="1344418"/>
    <lineage>
        <taxon>Eukaryota</taxon>
        <taxon>Fungi</taxon>
        <taxon>Dikarya</taxon>
        <taxon>Ascomycota</taxon>
        <taxon>Saccharomycotina</taxon>
        <taxon>Saccharomycetes</taxon>
        <taxon>Ascoideaceae</taxon>
        <taxon>Ascoidea</taxon>
    </lineage>
</organism>
<dbReference type="SMART" id="SM00154">
    <property type="entry name" value="ZnF_AN1"/>
    <property type="match status" value="1"/>
</dbReference>
<dbReference type="Pfam" id="PF25327">
    <property type="entry name" value="UBL_ZFAND1"/>
    <property type="match status" value="1"/>
</dbReference>
<dbReference type="PROSITE" id="PS51039">
    <property type="entry name" value="ZF_AN1"/>
    <property type="match status" value="1"/>
</dbReference>